<feature type="transmembrane region" description="Helical" evidence="13">
    <location>
        <begin position="28"/>
        <end position="46"/>
    </location>
</feature>
<keyword evidence="6" id="KW-0631">Potassium channel</keyword>
<keyword evidence="8 13" id="KW-1133">Transmembrane helix</keyword>
<evidence type="ECO:0000256" key="12">
    <source>
        <dbReference type="ARBA" id="ARBA00034430"/>
    </source>
</evidence>
<feature type="transmembrane region" description="Helical" evidence="13">
    <location>
        <begin position="66"/>
        <end position="85"/>
    </location>
</feature>
<organism evidence="14 15">
    <name type="scientific">Microbacterium azadirachtae</name>
    <dbReference type="NCBI Taxonomy" id="582680"/>
    <lineage>
        <taxon>Bacteria</taxon>
        <taxon>Bacillati</taxon>
        <taxon>Actinomycetota</taxon>
        <taxon>Actinomycetes</taxon>
        <taxon>Micrococcales</taxon>
        <taxon>Microbacteriaceae</taxon>
        <taxon>Microbacterium</taxon>
    </lineage>
</organism>
<dbReference type="GO" id="GO:0016020">
    <property type="term" value="C:membrane"/>
    <property type="evidence" value="ECO:0007669"/>
    <property type="project" value="UniProtKB-SubCell"/>
</dbReference>
<reference evidence="15" key="1">
    <citation type="submission" date="2016-10" db="EMBL/GenBank/DDBJ databases">
        <authorList>
            <person name="Varghese N."/>
            <person name="Submissions S."/>
        </authorList>
    </citation>
    <scope>NUCLEOTIDE SEQUENCE [LARGE SCALE GENOMIC DNA]</scope>
    <source>
        <strain evidence="15">CL127</strain>
    </source>
</reference>
<evidence type="ECO:0000256" key="3">
    <source>
        <dbReference type="ARBA" id="ARBA00022448"/>
    </source>
</evidence>
<keyword evidence="4" id="KW-0633">Potassium transport</keyword>
<dbReference type="RefSeq" id="WP_091742006.1">
    <property type="nucleotide sequence ID" value="NZ_FOYR01000004.1"/>
</dbReference>
<accession>A0A1I6J8V9</accession>
<evidence type="ECO:0000256" key="4">
    <source>
        <dbReference type="ARBA" id="ARBA00022538"/>
    </source>
</evidence>
<proteinExistence type="inferred from homology"/>
<evidence type="ECO:0000313" key="14">
    <source>
        <dbReference type="EMBL" id="SFR74940.1"/>
    </source>
</evidence>
<sequence>MTQPATDDDETPIDDAPRPPLSAERLKAFVDAVVAIAMTLLILPLLENVAEFAREHKGALDYVQQEGGQLFSFGLSFLIIAVFWMNHHRVFDRVEKVTNALVWLQVGWMFTIVWLPVATAMLGSMDNDATQKALYIGALLLSSLLMLVTRLYLRRHPDLHRIPSASLRRGIIAEVVMSVLFAVALVVAVLLPDVGYAAMFLLLLAGPAQALIARAWRTREHRDTGRARAR</sequence>
<evidence type="ECO:0000256" key="9">
    <source>
        <dbReference type="ARBA" id="ARBA00023065"/>
    </source>
</evidence>
<comment type="catalytic activity">
    <reaction evidence="12">
        <text>K(+)(in) = K(+)(out)</text>
        <dbReference type="Rhea" id="RHEA:29463"/>
        <dbReference type="ChEBI" id="CHEBI:29103"/>
    </reaction>
</comment>
<evidence type="ECO:0000313" key="15">
    <source>
        <dbReference type="Proteomes" id="UP000198877"/>
    </source>
</evidence>
<dbReference type="GO" id="GO:0015252">
    <property type="term" value="F:proton channel activity"/>
    <property type="evidence" value="ECO:0007669"/>
    <property type="project" value="InterPro"/>
</dbReference>
<evidence type="ECO:0000256" key="10">
    <source>
        <dbReference type="ARBA" id="ARBA00023136"/>
    </source>
</evidence>
<evidence type="ECO:0000256" key="13">
    <source>
        <dbReference type="SAM" id="Phobius"/>
    </source>
</evidence>
<evidence type="ECO:0000256" key="11">
    <source>
        <dbReference type="ARBA" id="ARBA00023303"/>
    </source>
</evidence>
<keyword evidence="7" id="KW-0630">Potassium</keyword>
<dbReference type="Proteomes" id="UP000198877">
    <property type="component" value="Unassembled WGS sequence"/>
</dbReference>
<dbReference type="PANTHER" id="PTHR31462">
    <property type="entry name" value="ENDOSOMAL/LYSOSOMAL POTASSIUM CHANNEL TMEM175"/>
    <property type="match status" value="1"/>
</dbReference>
<keyword evidence="11" id="KW-0407">Ion channel</keyword>
<dbReference type="Pfam" id="PF06736">
    <property type="entry name" value="TMEM175"/>
    <property type="match status" value="1"/>
</dbReference>
<feature type="transmembrane region" description="Helical" evidence="13">
    <location>
        <begin position="133"/>
        <end position="152"/>
    </location>
</feature>
<comment type="subcellular location">
    <subcellularLocation>
        <location evidence="1">Membrane</location>
        <topology evidence="1">Multi-pass membrane protein</topology>
    </subcellularLocation>
</comment>
<comment type="similarity">
    <text evidence="2">Belongs to the TMEM175 family.</text>
</comment>
<feature type="transmembrane region" description="Helical" evidence="13">
    <location>
        <begin position="197"/>
        <end position="216"/>
    </location>
</feature>
<feature type="transmembrane region" description="Helical" evidence="13">
    <location>
        <begin position="172"/>
        <end position="191"/>
    </location>
</feature>
<evidence type="ECO:0000256" key="8">
    <source>
        <dbReference type="ARBA" id="ARBA00022989"/>
    </source>
</evidence>
<feature type="transmembrane region" description="Helical" evidence="13">
    <location>
        <begin position="97"/>
        <end position="121"/>
    </location>
</feature>
<keyword evidence="9" id="KW-0406">Ion transport</keyword>
<dbReference type="InterPro" id="IPR010617">
    <property type="entry name" value="TMEM175-like"/>
</dbReference>
<dbReference type="AlphaFoldDB" id="A0A1I6J8V9"/>
<dbReference type="EMBL" id="FOYR01000004">
    <property type="protein sequence ID" value="SFR74940.1"/>
    <property type="molecule type" value="Genomic_DNA"/>
</dbReference>
<name>A0A1I6J8V9_9MICO</name>
<evidence type="ECO:0000256" key="1">
    <source>
        <dbReference type="ARBA" id="ARBA00004141"/>
    </source>
</evidence>
<gene>
    <name evidence="14" type="ORF">SAMN04488591_3406</name>
</gene>
<protein>
    <submittedName>
        <fullName evidence="14">Uncharacterized membrane protein</fullName>
    </submittedName>
</protein>
<keyword evidence="5 13" id="KW-0812">Transmembrane</keyword>
<evidence type="ECO:0000256" key="5">
    <source>
        <dbReference type="ARBA" id="ARBA00022692"/>
    </source>
</evidence>
<evidence type="ECO:0000256" key="2">
    <source>
        <dbReference type="ARBA" id="ARBA00006920"/>
    </source>
</evidence>
<evidence type="ECO:0000256" key="7">
    <source>
        <dbReference type="ARBA" id="ARBA00022958"/>
    </source>
</evidence>
<evidence type="ECO:0000256" key="6">
    <source>
        <dbReference type="ARBA" id="ARBA00022826"/>
    </source>
</evidence>
<keyword evidence="3" id="KW-0813">Transport</keyword>
<dbReference type="GO" id="GO:0005267">
    <property type="term" value="F:potassium channel activity"/>
    <property type="evidence" value="ECO:0007669"/>
    <property type="project" value="UniProtKB-KW"/>
</dbReference>
<keyword evidence="10 13" id="KW-0472">Membrane</keyword>
<dbReference type="PANTHER" id="PTHR31462:SF5">
    <property type="entry name" value="ENDOSOMAL_LYSOSOMAL PROTON CHANNEL TMEM175"/>
    <property type="match status" value="1"/>
</dbReference>